<evidence type="ECO:0000256" key="1">
    <source>
        <dbReference type="ARBA" id="ARBA00023015"/>
    </source>
</evidence>
<dbReference type="Pfam" id="PF09339">
    <property type="entry name" value="HTH_IclR"/>
    <property type="match status" value="1"/>
</dbReference>
<dbReference type="InterPro" id="IPR005471">
    <property type="entry name" value="Tscrpt_reg_IclR_N"/>
</dbReference>
<dbReference type="PROSITE" id="PS51078">
    <property type="entry name" value="ICLR_ED"/>
    <property type="match status" value="1"/>
</dbReference>
<keyword evidence="1" id="KW-0805">Transcription regulation</keyword>
<dbReference type="GO" id="GO:0045892">
    <property type="term" value="P:negative regulation of DNA-templated transcription"/>
    <property type="evidence" value="ECO:0007669"/>
    <property type="project" value="TreeGrafter"/>
</dbReference>
<dbReference type="PANTHER" id="PTHR30136:SF39">
    <property type="entry name" value="TRANSCRIPTIONAL REGULATORY PROTEIN"/>
    <property type="match status" value="1"/>
</dbReference>
<comment type="caution">
    <text evidence="6">The sequence shown here is derived from an EMBL/GenBank/DDBJ whole genome shotgun (WGS) entry which is preliminary data.</text>
</comment>
<keyword evidence="7" id="KW-1185">Reference proteome</keyword>
<dbReference type="SUPFAM" id="SSF55781">
    <property type="entry name" value="GAF domain-like"/>
    <property type="match status" value="1"/>
</dbReference>
<keyword evidence="3" id="KW-0804">Transcription</keyword>
<dbReference type="Gene3D" id="3.30.450.40">
    <property type="match status" value="1"/>
</dbReference>
<dbReference type="Proteomes" id="UP000294662">
    <property type="component" value="Unassembled WGS sequence"/>
</dbReference>
<dbReference type="SMART" id="SM00346">
    <property type="entry name" value="HTH_ICLR"/>
    <property type="match status" value="1"/>
</dbReference>
<dbReference type="InterPro" id="IPR036390">
    <property type="entry name" value="WH_DNA-bd_sf"/>
</dbReference>
<feature type="domain" description="HTH iclR-type" evidence="4">
    <location>
        <begin position="56"/>
        <end position="119"/>
    </location>
</feature>
<evidence type="ECO:0000256" key="2">
    <source>
        <dbReference type="ARBA" id="ARBA00023125"/>
    </source>
</evidence>
<dbReference type="InterPro" id="IPR011991">
    <property type="entry name" value="ArsR-like_HTH"/>
</dbReference>
<dbReference type="EMBL" id="SMFP01000023">
    <property type="protein sequence ID" value="TDE34024.1"/>
    <property type="molecule type" value="Genomic_DNA"/>
</dbReference>
<dbReference type="Gene3D" id="1.10.10.10">
    <property type="entry name" value="Winged helix-like DNA-binding domain superfamily/Winged helix DNA-binding domain"/>
    <property type="match status" value="1"/>
</dbReference>
<protein>
    <submittedName>
        <fullName evidence="6">IclR family transcriptional regulator</fullName>
    </submittedName>
</protein>
<name>A0A4R5EI41_9RHOB</name>
<dbReference type="InterPro" id="IPR029016">
    <property type="entry name" value="GAF-like_dom_sf"/>
</dbReference>
<dbReference type="InterPro" id="IPR014757">
    <property type="entry name" value="Tscrpt_reg_IclR_C"/>
</dbReference>
<dbReference type="CDD" id="cd00090">
    <property type="entry name" value="HTH_ARSR"/>
    <property type="match status" value="1"/>
</dbReference>
<evidence type="ECO:0000256" key="3">
    <source>
        <dbReference type="ARBA" id="ARBA00023163"/>
    </source>
</evidence>
<dbReference type="GO" id="GO:0003700">
    <property type="term" value="F:DNA-binding transcription factor activity"/>
    <property type="evidence" value="ECO:0007669"/>
    <property type="project" value="TreeGrafter"/>
</dbReference>
<dbReference type="OrthoDB" id="9807558at2"/>
<sequence>MAAPDRGARQKITRRDGNLFHCVAESVSLNGTDGENVRTWEGKVPVRTADRSVASMQTIERASMVLSALSEGPSGGARLSDVADAVGLGKTTVSRLLKALIDVGYVDMDPEARHYRLGYQLFNLGNAARRFHIIDLARPGLARQAARTGDTVFLSLRDGDQALCVDRQTGDFPIRTLTLSVGDRRPLGVGAGALALLAFEPEAEITRILEANRDARQGFDAYGDDALRAMIDQARAKGFSFNDGRIVSAMNAVGVPVFDRGGRVVAALSIAAIRERMAPPRLEELIALLKAEASELGQLLDDLRDRTAEVRP</sequence>
<evidence type="ECO:0000313" key="6">
    <source>
        <dbReference type="EMBL" id="TDE34024.1"/>
    </source>
</evidence>
<feature type="domain" description="IclR-ED" evidence="5">
    <location>
        <begin position="120"/>
        <end position="302"/>
    </location>
</feature>
<evidence type="ECO:0000313" key="7">
    <source>
        <dbReference type="Proteomes" id="UP000294662"/>
    </source>
</evidence>
<dbReference type="PROSITE" id="PS51077">
    <property type="entry name" value="HTH_ICLR"/>
    <property type="match status" value="1"/>
</dbReference>
<dbReference type="PANTHER" id="PTHR30136">
    <property type="entry name" value="HELIX-TURN-HELIX TRANSCRIPTIONAL REGULATOR, ICLR FAMILY"/>
    <property type="match status" value="1"/>
</dbReference>
<dbReference type="AlphaFoldDB" id="A0A4R5EI41"/>
<gene>
    <name evidence="6" type="ORF">E1B25_20495</name>
</gene>
<organism evidence="6 7">
    <name type="scientific">Antarcticimicrobium sediminis</name>
    <dbReference type="NCBI Taxonomy" id="2546227"/>
    <lineage>
        <taxon>Bacteria</taxon>
        <taxon>Pseudomonadati</taxon>
        <taxon>Pseudomonadota</taxon>
        <taxon>Alphaproteobacteria</taxon>
        <taxon>Rhodobacterales</taxon>
        <taxon>Paracoccaceae</taxon>
        <taxon>Antarcticimicrobium</taxon>
    </lineage>
</organism>
<evidence type="ECO:0000259" key="5">
    <source>
        <dbReference type="PROSITE" id="PS51078"/>
    </source>
</evidence>
<keyword evidence="2" id="KW-0238">DNA-binding</keyword>
<dbReference type="InterPro" id="IPR036388">
    <property type="entry name" value="WH-like_DNA-bd_sf"/>
</dbReference>
<dbReference type="InterPro" id="IPR050707">
    <property type="entry name" value="HTH_MetabolicPath_Reg"/>
</dbReference>
<accession>A0A4R5EI41</accession>
<dbReference type="SUPFAM" id="SSF46785">
    <property type="entry name" value="Winged helix' DNA-binding domain"/>
    <property type="match status" value="1"/>
</dbReference>
<proteinExistence type="predicted"/>
<dbReference type="Pfam" id="PF01614">
    <property type="entry name" value="IclR_C"/>
    <property type="match status" value="1"/>
</dbReference>
<dbReference type="GO" id="GO:0003677">
    <property type="term" value="F:DNA binding"/>
    <property type="evidence" value="ECO:0007669"/>
    <property type="project" value="UniProtKB-KW"/>
</dbReference>
<evidence type="ECO:0000259" key="4">
    <source>
        <dbReference type="PROSITE" id="PS51077"/>
    </source>
</evidence>
<reference evidence="6 7" key="1">
    <citation type="submission" date="2019-03" db="EMBL/GenBank/DDBJ databases">
        <authorList>
            <person name="Zhang S."/>
        </authorList>
    </citation>
    <scope>NUCLEOTIDE SEQUENCE [LARGE SCALE GENOMIC DNA]</scope>
    <source>
        <strain evidence="6 7">S4J41</strain>
    </source>
</reference>